<evidence type="ECO:0000313" key="3">
    <source>
        <dbReference type="Proteomes" id="UP000265566"/>
    </source>
</evidence>
<gene>
    <name evidence="2" type="ORF">MtrunA17_Chr4g0027621</name>
</gene>
<evidence type="ECO:0000259" key="1">
    <source>
        <dbReference type="Pfam" id="PF26130"/>
    </source>
</evidence>
<comment type="caution">
    <text evidence="2">The sequence shown here is derived from an EMBL/GenBank/DDBJ whole genome shotgun (WGS) entry which is preliminary data.</text>
</comment>
<feature type="domain" description="PB1-like" evidence="1">
    <location>
        <begin position="1"/>
        <end position="96"/>
    </location>
</feature>
<accession>A0A396I785</accession>
<protein>
    <recommendedName>
        <fullName evidence="1">PB1-like domain-containing protein</fullName>
    </recommendedName>
</protein>
<dbReference type="EMBL" id="PSQE01000004">
    <property type="protein sequence ID" value="RHN60601.1"/>
    <property type="molecule type" value="Genomic_DNA"/>
</dbReference>
<dbReference type="AlphaFoldDB" id="A0A396I785"/>
<evidence type="ECO:0000313" key="2">
    <source>
        <dbReference type="EMBL" id="RHN60601.1"/>
    </source>
</evidence>
<dbReference type="InterPro" id="IPR058594">
    <property type="entry name" value="PB1-like_dom_pln"/>
</dbReference>
<proteinExistence type="predicted"/>
<dbReference type="Gramene" id="rna22938">
    <property type="protein sequence ID" value="RHN60601.1"/>
    <property type="gene ID" value="gene22938"/>
</dbReference>
<dbReference type="Pfam" id="PF26130">
    <property type="entry name" value="PB1-like"/>
    <property type="match status" value="1"/>
</dbReference>
<dbReference type="Proteomes" id="UP000265566">
    <property type="component" value="Chromosome 4"/>
</dbReference>
<reference evidence="3" key="1">
    <citation type="journal article" date="2018" name="Nat. Plants">
        <title>Whole-genome landscape of Medicago truncatula symbiotic genes.</title>
        <authorList>
            <person name="Pecrix Y."/>
            <person name="Staton S.E."/>
            <person name="Sallet E."/>
            <person name="Lelandais-Briere C."/>
            <person name="Moreau S."/>
            <person name="Carrere S."/>
            <person name="Blein T."/>
            <person name="Jardinaud M.F."/>
            <person name="Latrasse D."/>
            <person name="Zouine M."/>
            <person name="Zahm M."/>
            <person name="Kreplak J."/>
            <person name="Mayjonade B."/>
            <person name="Satge C."/>
            <person name="Perez M."/>
            <person name="Cauet S."/>
            <person name="Marande W."/>
            <person name="Chantry-Darmon C."/>
            <person name="Lopez-Roques C."/>
            <person name="Bouchez O."/>
            <person name="Berard A."/>
            <person name="Debelle F."/>
            <person name="Munos S."/>
            <person name="Bendahmane A."/>
            <person name="Berges H."/>
            <person name="Niebel A."/>
            <person name="Buitink J."/>
            <person name="Frugier F."/>
            <person name="Benhamed M."/>
            <person name="Crespi M."/>
            <person name="Gouzy J."/>
            <person name="Gamas P."/>
        </authorList>
    </citation>
    <scope>NUCLEOTIDE SEQUENCE [LARGE SCALE GENOMIC DNA]</scope>
    <source>
        <strain evidence="3">cv. Jemalong A17</strain>
    </source>
</reference>
<sequence>MEGRFALVIHHGGGFNEFHHAGYEGTHTVLECEPDYWSYFSLIATIKRLGYPMISQLWYYDPYMLYELIRLKSDKGYRRMQAIAEMNGRVHLYVIHSVGAPEIHNLNPLDEANDFPVPNVGVVLEEIVEEGQNVGGAGLNLPMIEYPVGINGEMAMGEAMVEDQGSVEYMVEKEGSAEIMM</sequence>
<name>A0A396I785_MEDTR</name>
<organism evidence="2 3">
    <name type="scientific">Medicago truncatula</name>
    <name type="common">Barrel medic</name>
    <name type="synonym">Medicago tribuloides</name>
    <dbReference type="NCBI Taxonomy" id="3880"/>
    <lineage>
        <taxon>Eukaryota</taxon>
        <taxon>Viridiplantae</taxon>
        <taxon>Streptophyta</taxon>
        <taxon>Embryophyta</taxon>
        <taxon>Tracheophyta</taxon>
        <taxon>Spermatophyta</taxon>
        <taxon>Magnoliopsida</taxon>
        <taxon>eudicotyledons</taxon>
        <taxon>Gunneridae</taxon>
        <taxon>Pentapetalae</taxon>
        <taxon>rosids</taxon>
        <taxon>fabids</taxon>
        <taxon>Fabales</taxon>
        <taxon>Fabaceae</taxon>
        <taxon>Papilionoideae</taxon>
        <taxon>50 kb inversion clade</taxon>
        <taxon>NPAAA clade</taxon>
        <taxon>Hologalegina</taxon>
        <taxon>IRL clade</taxon>
        <taxon>Trifolieae</taxon>
        <taxon>Medicago</taxon>
    </lineage>
</organism>